<comment type="caution">
    <text evidence="1">The sequence shown here is derived from an EMBL/GenBank/DDBJ whole genome shotgun (WGS) entry which is preliminary data.</text>
</comment>
<reference evidence="1 2" key="1">
    <citation type="journal article" date="2019" name="Science, e1252229">
        <title>Invertible promoters mediate bacterial phase variation, antibiotic resistance, and host adaptation in the gut.</title>
        <authorList>
            <person name="Jiang X."/>
            <person name="Hall A.B."/>
            <person name="Arthur T.D."/>
            <person name="Plichta D.R."/>
            <person name="Covington C.T."/>
            <person name="Poyet M."/>
            <person name="Crothers J."/>
            <person name="Moses P.L."/>
            <person name="Tolonen A.C."/>
            <person name="Vlamakis H."/>
            <person name="Alm E.J."/>
            <person name="Xavier R.J."/>
        </authorList>
    </citation>
    <scope>NUCLEOTIDE SEQUENCE [LARGE SCALE GENOMIC DNA]</scope>
    <source>
        <strain evidence="2">aa_0143</strain>
    </source>
</reference>
<gene>
    <name evidence="1" type="ORF">EAI93_00975</name>
</gene>
<proteinExistence type="predicted"/>
<dbReference type="SUPFAM" id="SSF53254">
    <property type="entry name" value="Phosphoglycerate mutase-like"/>
    <property type="match status" value="1"/>
</dbReference>
<dbReference type="InterPro" id="IPR013078">
    <property type="entry name" value="His_Pase_superF_clade-1"/>
</dbReference>
<dbReference type="PANTHER" id="PTHR48100:SF1">
    <property type="entry name" value="HISTIDINE PHOSPHATASE FAMILY PROTEIN-RELATED"/>
    <property type="match status" value="1"/>
</dbReference>
<dbReference type="GO" id="GO:0016791">
    <property type="term" value="F:phosphatase activity"/>
    <property type="evidence" value="ECO:0007669"/>
    <property type="project" value="TreeGrafter"/>
</dbReference>
<dbReference type="InterPro" id="IPR029033">
    <property type="entry name" value="His_PPase_superfam"/>
</dbReference>
<dbReference type="AlphaFoldDB" id="A0A414U4M4"/>
<name>A0A414U4M4_9FIRM</name>
<dbReference type="GeneID" id="97329198"/>
<dbReference type="EMBL" id="RCYR01000001">
    <property type="protein sequence ID" value="RYS82309.1"/>
    <property type="molecule type" value="Genomic_DNA"/>
</dbReference>
<dbReference type="Pfam" id="PF00300">
    <property type="entry name" value="His_Phos_1"/>
    <property type="match status" value="1"/>
</dbReference>
<dbReference type="Proteomes" id="UP000292665">
    <property type="component" value="Unassembled WGS sequence"/>
</dbReference>
<protein>
    <submittedName>
        <fullName evidence="1">Histidine phosphatase family protein</fullName>
    </submittedName>
</protein>
<dbReference type="Gene3D" id="3.40.50.1240">
    <property type="entry name" value="Phosphoglycerate mutase-like"/>
    <property type="match status" value="1"/>
</dbReference>
<accession>A0A414U4M4</accession>
<organism evidence="1 2">
    <name type="scientific">[Ruminococcus] torques</name>
    <dbReference type="NCBI Taxonomy" id="33039"/>
    <lineage>
        <taxon>Bacteria</taxon>
        <taxon>Bacillati</taxon>
        <taxon>Bacillota</taxon>
        <taxon>Clostridia</taxon>
        <taxon>Lachnospirales</taxon>
        <taxon>Lachnospiraceae</taxon>
        <taxon>Mediterraneibacter</taxon>
    </lineage>
</organism>
<dbReference type="SMART" id="SM00855">
    <property type="entry name" value="PGAM"/>
    <property type="match status" value="1"/>
</dbReference>
<evidence type="ECO:0000313" key="1">
    <source>
        <dbReference type="EMBL" id="RYS82309.1"/>
    </source>
</evidence>
<sequence length="201" mass="23111">MLKIMLIRHFATPGNEKRQYIGSTDEVLSEKTAFLKRSYPIPEYIIASPMKRCVQTAKRIWGTDLSGCPIVLEPLMRECDFGQFEGKTYEQLKKNAAYIKWLKSGGITAFPGGEDQEEFRKRCVEGMKKQVRFLIARHVKYAAFVVHGGTIMAVMHALYEEKKDFYNWQVENGSGYLVSVSEKEWENGIELLKNAEKRSGR</sequence>
<dbReference type="RefSeq" id="WP_004845503.1">
    <property type="nucleotide sequence ID" value="NZ_AP028249.1"/>
</dbReference>
<dbReference type="InterPro" id="IPR050275">
    <property type="entry name" value="PGM_Phosphatase"/>
</dbReference>
<dbReference type="CDD" id="cd07067">
    <property type="entry name" value="HP_PGM_like"/>
    <property type="match status" value="1"/>
</dbReference>
<evidence type="ECO:0000313" key="2">
    <source>
        <dbReference type="Proteomes" id="UP000292665"/>
    </source>
</evidence>
<dbReference type="GO" id="GO:0005737">
    <property type="term" value="C:cytoplasm"/>
    <property type="evidence" value="ECO:0007669"/>
    <property type="project" value="TreeGrafter"/>
</dbReference>
<dbReference type="PANTHER" id="PTHR48100">
    <property type="entry name" value="BROAD-SPECIFICITY PHOSPHATASE YOR283W-RELATED"/>
    <property type="match status" value="1"/>
</dbReference>